<dbReference type="InterPro" id="IPR012165">
    <property type="entry name" value="Cyt_c3_hydrogenase_gsu"/>
</dbReference>
<evidence type="ECO:0000256" key="11">
    <source>
        <dbReference type="HAMAP-Rule" id="MF_01211"/>
    </source>
</evidence>
<dbReference type="PIRSF" id="PIRSF006816">
    <property type="entry name" value="Cyc3_hyd_g"/>
    <property type="match status" value="1"/>
</dbReference>
<dbReference type="GO" id="GO:0016491">
    <property type="term" value="F:oxidoreductase activity"/>
    <property type="evidence" value="ECO:0007669"/>
    <property type="project" value="InterPro"/>
</dbReference>
<dbReference type="Proteomes" id="UP000295416">
    <property type="component" value="Unassembled WGS sequence"/>
</dbReference>
<evidence type="ECO:0000256" key="8">
    <source>
        <dbReference type="ARBA" id="ARBA00022982"/>
    </source>
</evidence>
<evidence type="ECO:0000256" key="3">
    <source>
        <dbReference type="ARBA" id="ARBA00022630"/>
    </source>
</evidence>
<feature type="binding site" evidence="11 12">
    <location>
        <begin position="69"/>
        <end position="71"/>
    </location>
    <ligand>
        <name>FAD</name>
        <dbReference type="ChEBI" id="CHEBI:57692"/>
    </ligand>
</feature>
<dbReference type="PANTHER" id="PTHR43513">
    <property type="entry name" value="DIHYDROOROTATE DEHYDROGENASE B (NAD(+)), ELECTRON TRANSFER SUBUNIT"/>
    <property type="match status" value="1"/>
</dbReference>
<dbReference type="RefSeq" id="WP_132746012.1">
    <property type="nucleotide sequence ID" value="NZ_SLXK01000012.1"/>
</dbReference>
<comment type="cofactor">
    <cofactor evidence="13">
        <name>[2Fe-2S] cluster</name>
        <dbReference type="ChEBI" id="CHEBI:190135"/>
    </cofactor>
    <text evidence="13">Binds 1 [2Fe-2S] cluster per subunit.</text>
</comment>
<comment type="cofactor">
    <cofactor evidence="11">
        <name>[2Fe-2S] cluster</name>
        <dbReference type="ChEBI" id="CHEBI:190135"/>
    </cofactor>
    <text evidence="11">Binds 1 [2Fe-2S] cluster per subunit.</text>
</comment>
<dbReference type="InterPro" id="IPR037117">
    <property type="entry name" value="Dihydroorotate_DH_ele_sf"/>
</dbReference>
<reference evidence="15 16" key="1">
    <citation type="submission" date="2019-03" db="EMBL/GenBank/DDBJ databases">
        <title>Genomic Encyclopedia of Type Strains, Phase IV (KMG-IV): sequencing the most valuable type-strain genomes for metagenomic binning, comparative biology and taxonomic classification.</title>
        <authorList>
            <person name="Goeker M."/>
        </authorList>
    </citation>
    <scope>NUCLEOTIDE SEQUENCE [LARGE SCALE GENOMIC DNA]</scope>
    <source>
        <strain evidence="15 16">DSM 19377</strain>
    </source>
</reference>
<dbReference type="PANTHER" id="PTHR43513:SF3">
    <property type="entry name" value="DIHYDROOROTATE DEHYDROGENASE B (NAD(+)), ELECTRON TRANSFER SUBUNIT-RELATED"/>
    <property type="match status" value="1"/>
</dbReference>
<dbReference type="GO" id="GO:0009055">
    <property type="term" value="F:electron transfer activity"/>
    <property type="evidence" value="ECO:0007669"/>
    <property type="project" value="UniProtKB-UniRule"/>
</dbReference>
<dbReference type="GO" id="GO:0046872">
    <property type="term" value="F:metal ion binding"/>
    <property type="evidence" value="ECO:0007669"/>
    <property type="project" value="UniProtKB-KW"/>
</dbReference>
<keyword evidence="7 11" id="KW-0665">Pyrimidine biosynthesis</keyword>
<keyword evidence="6 11" id="KW-0274">FAD</keyword>
<evidence type="ECO:0000256" key="13">
    <source>
        <dbReference type="PIRSR" id="PIRSR006816-2"/>
    </source>
</evidence>
<dbReference type="InterPro" id="IPR001433">
    <property type="entry name" value="OxRdtase_FAD/NAD-bd"/>
</dbReference>
<comment type="similarity">
    <text evidence="1 11">Belongs to the PyrK family.</text>
</comment>
<dbReference type="InterPro" id="IPR039261">
    <property type="entry name" value="FNR_nucleotide-bd"/>
</dbReference>
<feature type="binding site" evidence="11 13">
    <location>
        <position position="245"/>
    </location>
    <ligand>
        <name>[2Fe-2S] cluster</name>
        <dbReference type="ChEBI" id="CHEBI:190135"/>
    </ligand>
</feature>
<evidence type="ECO:0000313" key="16">
    <source>
        <dbReference type="Proteomes" id="UP000295416"/>
    </source>
</evidence>
<sequence length="260" mass="28370">MLIDRMEVTDIKEVAEDIFELKVCGDLASRVKEPGQFVHVQAAHSIDTLLRRPISICDVNRESRELTMIFRAEGKGTKRLAECRQGEELNVLGPLGNGFPIESCKPGGTAVLVGGGVGVPPLYYLSRQLKKNGVNVIHVLGFANKQVSFYEKEFSELGPTRLATVDGSAGQKGFVTNVIEEHDITYDIMYACGPVPMLKALEANYSNKPLYLSLEQRMGCAIGACFACTCQTVDPNDEKGYRKVCSDGPVFKAGEVILSC</sequence>
<accession>A0A4R2P4N0</accession>
<comment type="pathway">
    <text evidence="11">Pyrimidine metabolism; UMP biosynthesis via de novo pathway; orotate from (S)-dihydroorotate (NAD(+) route): step 1/1.</text>
</comment>
<dbReference type="Gene3D" id="3.40.50.80">
    <property type="entry name" value="Nucleotide-binding domain of ferredoxin-NADP reductase (FNR) module"/>
    <property type="match status" value="1"/>
</dbReference>
<keyword evidence="16" id="KW-1185">Reference proteome</keyword>
<dbReference type="InterPro" id="IPR017927">
    <property type="entry name" value="FAD-bd_FR_type"/>
</dbReference>
<dbReference type="InterPro" id="IPR050353">
    <property type="entry name" value="PyrK_electron_transfer"/>
</dbReference>
<feature type="binding site" evidence="11 12">
    <location>
        <begin position="52"/>
        <end position="55"/>
    </location>
    <ligand>
        <name>FAD</name>
        <dbReference type="ChEBI" id="CHEBI:57692"/>
    </ligand>
</feature>
<feature type="domain" description="FAD-binding FR-type" evidence="14">
    <location>
        <begin position="1"/>
        <end position="101"/>
    </location>
</feature>
<evidence type="ECO:0000313" key="15">
    <source>
        <dbReference type="EMBL" id="TCP29118.1"/>
    </source>
</evidence>
<feature type="binding site" evidence="11 13">
    <location>
        <position position="228"/>
    </location>
    <ligand>
        <name>[2Fe-2S] cluster</name>
        <dbReference type="ChEBI" id="CHEBI:190135"/>
    </ligand>
</feature>
<feature type="binding site" evidence="11 13">
    <location>
        <position position="220"/>
    </location>
    <ligand>
        <name>[2Fe-2S] cluster</name>
        <dbReference type="ChEBI" id="CHEBI:190135"/>
    </ligand>
</feature>
<keyword evidence="5 11" id="KW-0479">Metal-binding</keyword>
<comment type="subunit">
    <text evidence="11">Heterotetramer of 2 PyrK and 2 PyrD type B subunits.</text>
</comment>
<keyword evidence="10 11" id="KW-0411">Iron-sulfur</keyword>
<evidence type="ECO:0000256" key="6">
    <source>
        <dbReference type="ARBA" id="ARBA00022827"/>
    </source>
</evidence>
<evidence type="ECO:0000256" key="5">
    <source>
        <dbReference type="ARBA" id="ARBA00022723"/>
    </source>
</evidence>
<dbReference type="CDD" id="cd06218">
    <property type="entry name" value="DHOD_e_trans"/>
    <property type="match status" value="1"/>
</dbReference>
<keyword evidence="4 11" id="KW-0001">2Fe-2S</keyword>
<dbReference type="Pfam" id="PF10418">
    <property type="entry name" value="DHODB_Fe-S_bind"/>
    <property type="match status" value="1"/>
</dbReference>
<dbReference type="Gene3D" id="2.10.240.10">
    <property type="entry name" value="Dihydroorotate dehydrogenase, electron transfer subunit"/>
    <property type="match status" value="1"/>
</dbReference>
<feature type="binding site" evidence="11 13">
    <location>
        <position position="225"/>
    </location>
    <ligand>
        <name>[2Fe-2S] cluster</name>
        <dbReference type="ChEBI" id="CHEBI:190135"/>
    </ligand>
</feature>
<evidence type="ECO:0000256" key="9">
    <source>
        <dbReference type="ARBA" id="ARBA00023004"/>
    </source>
</evidence>
<proteinExistence type="inferred from homology"/>
<keyword evidence="9 11" id="KW-0408">Iron</keyword>
<comment type="function">
    <text evidence="11">Responsible for channeling the electrons from the oxidation of dihydroorotate from the FMN redox center in the PyrD type B subunit to the ultimate electron acceptor NAD(+).</text>
</comment>
<keyword evidence="3 11" id="KW-0285">Flavoprotein</keyword>
<evidence type="ECO:0000259" key="14">
    <source>
        <dbReference type="PROSITE" id="PS51384"/>
    </source>
</evidence>
<evidence type="ECO:0000256" key="12">
    <source>
        <dbReference type="PIRSR" id="PIRSR006816-1"/>
    </source>
</evidence>
<organism evidence="15 16">
    <name type="scientific">Scopulibacillus darangshiensis</name>
    <dbReference type="NCBI Taxonomy" id="442528"/>
    <lineage>
        <taxon>Bacteria</taxon>
        <taxon>Bacillati</taxon>
        <taxon>Bacillota</taxon>
        <taxon>Bacilli</taxon>
        <taxon>Bacillales</taxon>
        <taxon>Sporolactobacillaceae</taxon>
        <taxon>Scopulibacillus</taxon>
    </lineage>
</organism>
<evidence type="ECO:0000256" key="1">
    <source>
        <dbReference type="ARBA" id="ARBA00006422"/>
    </source>
</evidence>
<dbReference type="NCBIfam" id="NF000799">
    <property type="entry name" value="PRK00054.1-4"/>
    <property type="match status" value="1"/>
</dbReference>
<keyword evidence="2 11" id="KW-0813">Transport</keyword>
<dbReference type="GO" id="GO:0050660">
    <property type="term" value="F:flavin adenine dinucleotide binding"/>
    <property type="evidence" value="ECO:0007669"/>
    <property type="project" value="InterPro"/>
</dbReference>
<protein>
    <recommendedName>
        <fullName evidence="11">Dihydroorotate dehydrogenase B (NAD(+)), electron transfer subunit</fullName>
    </recommendedName>
    <alternativeName>
        <fullName evidence="11">Dihydroorotate oxidase B, electron transfer subunit</fullName>
    </alternativeName>
</protein>
<dbReference type="InterPro" id="IPR017938">
    <property type="entry name" value="Riboflavin_synthase-like_b-brl"/>
</dbReference>
<dbReference type="PRINTS" id="PR00409">
    <property type="entry name" value="PHDIOXRDTASE"/>
</dbReference>
<dbReference type="Pfam" id="PF00175">
    <property type="entry name" value="NAD_binding_1"/>
    <property type="match status" value="1"/>
</dbReference>
<name>A0A4R2P4N0_9BACL</name>
<comment type="cofactor">
    <cofactor evidence="11 12">
        <name>FAD</name>
        <dbReference type="ChEBI" id="CHEBI:57692"/>
    </cofactor>
    <text evidence="11 12">Binds 1 FAD per subunit.</text>
</comment>
<dbReference type="UniPathway" id="UPA00070">
    <property type="reaction ID" value="UER00945"/>
</dbReference>
<dbReference type="Gene3D" id="2.40.30.10">
    <property type="entry name" value="Translation factors"/>
    <property type="match status" value="1"/>
</dbReference>
<evidence type="ECO:0000256" key="7">
    <source>
        <dbReference type="ARBA" id="ARBA00022975"/>
    </source>
</evidence>
<feature type="binding site" evidence="11 12">
    <location>
        <begin position="76"/>
        <end position="77"/>
    </location>
    <ligand>
        <name>FAD</name>
        <dbReference type="ChEBI" id="CHEBI:57692"/>
    </ligand>
</feature>
<dbReference type="OrthoDB" id="9778346at2"/>
<dbReference type="InterPro" id="IPR023455">
    <property type="entry name" value="Dihydroorotate_DHASE_ETsu"/>
</dbReference>
<dbReference type="AlphaFoldDB" id="A0A4R2P4N0"/>
<dbReference type="HAMAP" id="MF_01211">
    <property type="entry name" value="DHODB_Fe_S_bind"/>
    <property type="match status" value="1"/>
</dbReference>
<dbReference type="GO" id="GO:0044205">
    <property type="term" value="P:'de novo' UMP biosynthetic process"/>
    <property type="evidence" value="ECO:0007669"/>
    <property type="project" value="UniProtKB-UniRule"/>
</dbReference>
<dbReference type="InterPro" id="IPR019480">
    <property type="entry name" value="Dihydroorotate_DH_Fe-S-bd"/>
</dbReference>
<dbReference type="SUPFAM" id="SSF63380">
    <property type="entry name" value="Riboflavin synthase domain-like"/>
    <property type="match status" value="1"/>
</dbReference>
<evidence type="ECO:0000256" key="10">
    <source>
        <dbReference type="ARBA" id="ARBA00023014"/>
    </source>
</evidence>
<dbReference type="GO" id="GO:0051537">
    <property type="term" value="F:2 iron, 2 sulfur cluster binding"/>
    <property type="evidence" value="ECO:0007669"/>
    <property type="project" value="UniProtKB-KW"/>
</dbReference>
<keyword evidence="8 11" id="KW-0249">Electron transport</keyword>
<dbReference type="PROSITE" id="PS51384">
    <property type="entry name" value="FAD_FR"/>
    <property type="match status" value="1"/>
</dbReference>
<comment type="caution">
    <text evidence="15">The sequence shown here is derived from an EMBL/GenBank/DDBJ whole genome shotgun (WGS) entry which is preliminary data.</text>
</comment>
<gene>
    <name evidence="11" type="primary">pyrK</name>
    <name evidence="15" type="ORF">EV207_11243</name>
</gene>
<dbReference type="SUPFAM" id="SSF52343">
    <property type="entry name" value="Ferredoxin reductase-like, C-terminal NADP-linked domain"/>
    <property type="match status" value="1"/>
</dbReference>
<evidence type="ECO:0000256" key="4">
    <source>
        <dbReference type="ARBA" id="ARBA00022714"/>
    </source>
</evidence>
<dbReference type="EMBL" id="SLXK01000012">
    <property type="protein sequence ID" value="TCP29118.1"/>
    <property type="molecule type" value="Genomic_DNA"/>
</dbReference>
<evidence type="ECO:0000256" key="2">
    <source>
        <dbReference type="ARBA" id="ARBA00022448"/>
    </source>
</evidence>